<reference evidence="10" key="1">
    <citation type="journal article" date="2021" name="PeerJ">
        <title>Extensive microbial diversity within the chicken gut microbiome revealed by metagenomics and culture.</title>
        <authorList>
            <person name="Gilroy R."/>
            <person name="Ravi A."/>
            <person name="Getino M."/>
            <person name="Pursley I."/>
            <person name="Horton D.L."/>
            <person name="Alikhan N.F."/>
            <person name="Baker D."/>
            <person name="Gharbi K."/>
            <person name="Hall N."/>
            <person name="Watson M."/>
            <person name="Adriaenssens E.M."/>
            <person name="Foster-Nyarko E."/>
            <person name="Jarju S."/>
            <person name="Secka A."/>
            <person name="Antonio M."/>
            <person name="Oren A."/>
            <person name="Chaudhuri R.R."/>
            <person name="La Ragione R."/>
            <person name="Hildebrand F."/>
            <person name="Pallen M.J."/>
        </authorList>
    </citation>
    <scope>NUCLEOTIDE SEQUENCE</scope>
    <source>
        <strain evidence="10">CHK186-16707</strain>
    </source>
</reference>
<dbReference type="PROSITE" id="PS50112">
    <property type="entry name" value="PAS"/>
    <property type="match status" value="1"/>
</dbReference>
<dbReference type="Proteomes" id="UP000824225">
    <property type="component" value="Unassembled WGS sequence"/>
</dbReference>
<evidence type="ECO:0000256" key="5">
    <source>
        <dbReference type="ARBA" id="ARBA00023125"/>
    </source>
</evidence>
<dbReference type="PROSITE" id="PS00676">
    <property type="entry name" value="SIGMA54_INTERACT_2"/>
    <property type="match status" value="1"/>
</dbReference>
<evidence type="ECO:0000256" key="4">
    <source>
        <dbReference type="ARBA" id="ARBA00023015"/>
    </source>
</evidence>
<dbReference type="PROSITE" id="PS50045">
    <property type="entry name" value="SIGMA54_INTERACT_4"/>
    <property type="match status" value="1"/>
</dbReference>
<keyword evidence="2" id="KW-0058">Aromatic hydrocarbons catabolism</keyword>
<dbReference type="NCBIfam" id="TIGR00229">
    <property type="entry name" value="sensory_box"/>
    <property type="match status" value="1"/>
</dbReference>
<dbReference type="SMART" id="SM00382">
    <property type="entry name" value="AAA"/>
    <property type="match status" value="1"/>
</dbReference>
<comment type="caution">
    <text evidence="10">The sequence shown here is derived from an EMBL/GenBank/DDBJ whole genome shotgun (WGS) entry which is preliminary data.</text>
</comment>
<dbReference type="GO" id="GO:0006355">
    <property type="term" value="P:regulation of DNA-templated transcription"/>
    <property type="evidence" value="ECO:0007669"/>
    <property type="project" value="InterPro"/>
</dbReference>
<dbReference type="Gene3D" id="3.30.450.20">
    <property type="entry name" value="PAS domain"/>
    <property type="match status" value="1"/>
</dbReference>
<sequence length="455" mass="51458">MAFLPPELDFETFVELIDRLYDEILIYDNNYKLLYVNRACERHYGFTREEMLSMPFHDAVNQYKAWSNSVLPLVYRHKCAVKQQQETYLGYHTLLVAEPVFGADGELRYVIMSNRDQYGEIRIPSSRDLEYAQGSCCFLTDEGSFQGPRSETVRDLALKMARVTVPCLLLGESGTGKTFLAKYIHLHSPRAQKPFVVVSCPSIPRELFESELFGHVKGAFSGAVAGHEGLFSQAQGGTLLLDEISELPPAMQAKLLHVLQEKEFRPVGASRVVAADVRVLAASNRDLERMVEHGLFRQDLFFRLNVFDITLPPLRERGEEIEYFIHHFLGRYNRAYGKTLDISDAAMDLLRRYRWPGNIRELKNMVERMAILAEEGSIEPCHLPPSFFNAAGTGPTSAPEAAAHPVPRRSVAVDKDLLLAVYQQHKSSRKVAQALGISQSTASRLIRRYITAKDS</sequence>
<dbReference type="FunFam" id="3.40.50.300:FF:000006">
    <property type="entry name" value="DNA-binding transcriptional regulator NtrC"/>
    <property type="match status" value="1"/>
</dbReference>
<dbReference type="Pfam" id="PF00158">
    <property type="entry name" value="Sigma54_activat"/>
    <property type="match status" value="1"/>
</dbReference>
<dbReference type="InterPro" id="IPR025943">
    <property type="entry name" value="Sigma_54_int_dom_ATP-bd_2"/>
</dbReference>
<proteinExistence type="predicted"/>
<feature type="domain" description="PAS" evidence="9">
    <location>
        <begin position="9"/>
        <end position="53"/>
    </location>
</feature>
<dbReference type="Pfam" id="PF18024">
    <property type="entry name" value="HTH_50"/>
    <property type="match status" value="1"/>
</dbReference>
<dbReference type="EMBL" id="DXAN01000013">
    <property type="protein sequence ID" value="HJA08422.1"/>
    <property type="molecule type" value="Genomic_DNA"/>
</dbReference>
<dbReference type="PANTHER" id="PTHR32071">
    <property type="entry name" value="TRANSCRIPTIONAL REGULATORY PROTEIN"/>
    <property type="match status" value="1"/>
</dbReference>
<dbReference type="InterPro" id="IPR000014">
    <property type="entry name" value="PAS"/>
</dbReference>
<protein>
    <recommendedName>
        <fullName evidence="7">HTH-type transcriptional regulatory protein TyrR</fullName>
    </recommendedName>
</protein>
<gene>
    <name evidence="10" type="ORF">H9962_04430</name>
</gene>
<dbReference type="Gene3D" id="1.10.10.60">
    <property type="entry name" value="Homeodomain-like"/>
    <property type="match status" value="1"/>
</dbReference>
<dbReference type="PROSITE" id="PS00688">
    <property type="entry name" value="SIGMA54_INTERACT_3"/>
    <property type="match status" value="1"/>
</dbReference>
<dbReference type="InterPro" id="IPR035965">
    <property type="entry name" value="PAS-like_dom_sf"/>
</dbReference>
<evidence type="ECO:0000256" key="3">
    <source>
        <dbReference type="ARBA" id="ARBA00022840"/>
    </source>
</evidence>
<dbReference type="SUPFAM" id="SSF52540">
    <property type="entry name" value="P-loop containing nucleoside triphosphate hydrolases"/>
    <property type="match status" value="1"/>
</dbReference>
<dbReference type="CDD" id="cd00009">
    <property type="entry name" value="AAA"/>
    <property type="match status" value="1"/>
</dbReference>
<evidence type="ECO:0000313" key="10">
    <source>
        <dbReference type="EMBL" id="HJA08422.1"/>
    </source>
</evidence>
<dbReference type="InterPro" id="IPR058031">
    <property type="entry name" value="AAA_lid_NorR"/>
</dbReference>
<evidence type="ECO:0000259" key="8">
    <source>
        <dbReference type="PROSITE" id="PS50045"/>
    </source>
</evidence>
<dbReference type="InterPro" id="IPR030828">
    <property type="entry name" value="HTH_TyrR"/>
</dbReference>
<dbReference type="InterPro" id="IPR002078">
    <property type="entry name" value="Sigma_54_int"/>
</dbReference>
<dbReference type="GO" id="GO:0003677">
    <property type="term" value="F:DNA binding"/>
    <property type="evidence" value="ECO:0007669"/>
    <property type="project" value="UniProtKB-KW"/>
</dbReference>
<dbReference type="InterPro" id="IPR027417">
    <property type="entry name" value="P-loop_NTPase"/>
</dbReference>
<name>A0A9D2HBW9_9BACT</name>
<keyword evidence="1" id="KW-0547">Nucleotide-binding</keyword>
<keyword evidence="3" id="KW-0067">ATP-binding</keyword>
<evidence type="ECO:0000256" key="1">
    <source>
        <dbReference type="ARBA" id="ARBA00022741"/>
    </source>
</evidence>
<dbReference type="Gene3D" id="1.10.8.60">
    <property type="match status" value="1"/>
</dbReference>
<dbReference type="AlphaFoldDB" id="A0A9D2HBW9"/>
<evidence type="ECO:0000256" key="6">
    <source>
        <dbReference type="ARBA" id="ARBA00023163"/>
    </source>
</evidence>
<dbReference type="Gene3D" id="3.40.50.300">
    <property type="entry name" value="P-loop containing nucleotide triphosphate hydrolases"/>
    <property type="match status" value="1"/>
</dbReference>
<reference evidence="10" key="2">
    <citation type="submission" date="2021-04" db="EMBL/GenBank/DDBJ databases">
        <authorList>
            <person name="Gilroy R."/>
        </authorList>
    </citation>
    <scope>NUCLEOTIDE SEQUENCE</scope>
    <source>
        <strain evidence="10">CHK186-16707</strain>
    </source>
</reference>
<evidence type="ECO:0000259" key="9">
    <source>
        <dbReference type="PROSITE" id="PS50112"/>
    </source>
</evidence>
<dbReference type="GO" id="GO:0005524">
    <property type="term" value="F:ATP binding"/>
    <property type="evidence" value="ECO:0007669"/>
    <property type="project" value="UniProtKB-KW"/>
</dbReference>
<keyword evidence="5" id="KW-0238">DNA-binding</keyword>
<keyword evidence="4" id="KW-0805">Transcription regulation</keyword>
<dbReference type="CDD" id="cd00130">
    <property type="entry name" value="PAS"/>
    <property type="match status" value="1"/>
</dbReference>
<evidence type="ECO:0000256" key="2">
    <source>
        <dbReference type="ARBA" id="ARBA00022797"/>
    </source>
</evidence>
<dbReference type="InterPro" id="IPR025944">
    <property type="entry name" value="Sigma_54_int_dom_CS"/>
</dbReference>
<organism evidence="10 11">
    <name type="scientific">Candidatus Mailhella merdigallinarum</name>
    <dbReference type="NCBI Taxonomy" id="2838658"/>
    <lineage>
        <taxon>Bacteria</taxon>
        <taxon>Pseudomonadati</taxon>
        <taxon>Thermodesulfobacteriota</taxon>
        <taxon>Desulfovibrionia</taxon>
        <taxon>Desulfovibrionales</taxon>
        <taxon>Desulfovibrionaceae</taxon>
        <taxon>Mailhella</taxon>
    </lineage>
</organism>
<keyword evidence="6" id="KW-0804">Transcription</keyword>
<accession>A0A9D2HBW9</accession>
<evidence type="ECO:0000313" key="11">
    <source>
        <dbReference type="Proteomes" id="UP000824225"/>
    </source>
</evidence>
<dbReference type="InterPro" id="IPR003593">
    <property type="entry name" value="AAA+_ATPase"/>
</dbReference>
<feature type="domain" description="Sigma-54 factor interaction" evidence="8">
    <location>
        <begin position="146"/>
        <end position="371"/>
    </location>
</feature>
<dbReference type="SUPFAM" id="SSF55785">
    <property type="entry name" value="PYP-like sensor domain (PAS domain)"/>
    <property type="match status" value="1"/>
</dbReference>
<dbReference type="Pfam" id="PF25601">
    <property type="entry name" value="AAA_lid_14"/>
    <property type="match status" value="1"/>
</dbReference>
<evidence type="ECO:0000256" key="7">
    <source>
        <dbReference type="ARBA" id="ARBA00029500"/>
    </source>
</evidence>